<protein>
    <submittedName>
        <fullName evidence="1">Uncharacterized protein</fullName>
    </submittedName>
</protein>
<accession>A0AAN6EWP9</accession>
<sequence length="126" mass="14276">MTSHHWSYLRQPYYHASLALTPTMSLISLTGSRTDGKQRREALSSTLGGRRIESEMARTMTGKHHRLDIIKDEVGIKTQQCPTSSQHALLVLCKNARDTDTMLPIQSFRSCNDTYPEENCEAHKSL</sequence>
<dbReference type="AlphaFoldDB" id="A0AAN6EWP9"/>
<reference evidence="1" key="1">
    <citation type="submission" date="2023-01" db="EMBL/GenBank/DDBJ databases">
        <title>Exophiala dermititidis isolated from Cystic Fibrosis Patient.</title>
        <authorList>
            <person name="Kurbessoian T."/>
            <person name="Crocker A."/>
            <person name="Murante D."/>
            <person name="Hogan D.A."/>
            <person name="Stajich J.E."/>
        </authorList>
    </citation>
    <scope>NUCLEOTIDE SEQUENCE</scope>
    <source>
        <strain evidence="1">Ex8</strain>
    </source>
</reference>
<dbReference type="EMBL" id="JAJGCB010000007">
    <property type="protein sequence ID" value="KAJ8991706.1"/>
    <property type="molecule type" value="Genomic_DNA"/>
</dbReference>
<gene>
    <name evidence="1" type="ORF">HRR80_004327</name>
</gene>
<comment type="caution">
    <text evidence="1">The sequence shown here is derived from an EMBL/GenBank/DDBJ whole genome shotgun (WGS) entry which is preliminary data.</text>
</comment>
<evidence type="ECO:0000313" key="1">
    <source>
        <dbReference type="EMBL" id="KAJ8991706.1"/>
    </source>
</evidence>
<dbReference type="Proteomes" id="UP001161757">
    <property type="component" value="Unassembled WGS sequence"/>
</dbReference>
<evidence type="ECO:0000313" key="2">
    <source>
        <dbReference type="Proteomes" id="UP001161757"/>
    </source>
</evidence>
<name>A0AAN6EWP9_EXODE</name>
<proteinExistence type="predicted"/>
<organism evidence="1 2">
    <name type="scientific">Exophiala dermatitidis</name>
    <name type="common">Black yeast-like fungus</name>
    <name type="synonym">Wangiella dermatitidis</name>
    <dbReference type="NCBI Taxonomy" id="5970"/>
    <lineage>
        <taxon>Eukaryota</taxon>
        <taxon>Fungi</taxon>
        <taxon>Dikarya</taxon>
        <taxon>Ascomycota</taxon>
        <taxon>Pezizomycotina</taxon>
        <taxon>Eurotiomycetes</taxon>
        <taxon>Chaetothyriomycetidae</taxon>
        <taxon>Chaetothyriales</taxon>
        <taxon>Herpotrichiellaceae</taxon>
        <taxon>Exophiala</taxon>
    </lineage>
</organism>